<comment type="similarity">
    <text evidence="2">Belongs to the short-chain dehydrogenases/reductases (SDR) family.</text>
</comment>
<organism evidence="3 4">
    <name type="scientific">Rhodococcus coprophilus</name>
    <dbReference type="NCBI Taxonomy" id="38310"/>
    <lineage>
        <taxon>Bacteria</taxon>
        <taxon>Bacillati</taxon>
        <taxon>Actinomycetota</taxon>
        <taxon>Actinomycetes</taxon>
        <taxon>Mycobacteriales</taxon>
        <taxon>Nocardiaceae</taxon>
        <taxon>Rhodococcus</taxon>
    </lineage>
</organism>
<accession>A0A2X4TXA5</accession>
<evidence type="ECO:0000256" key="1">
    <source>
        <dbReference type="ARBA" id="ARBA00023002"/>
    </source>
</evidence>
<dbReference type="GO" id="GO:0016491">
    <property type="term" value="F:oxidoreductase activity"/>
    <property type="evidence" value="ECO:0007669"/>
    <property type="project" value="UniProtKB-KW"/>
</dbReference>
<dbReference type="EC" id="1.1.1.-" evidence="3"/>
<dbReference type="InterPro" id="IPR036291">
    <property type="entry name" value="NAD(P)-bd_dom_sf"/>
</dbReference>
<dbReference type="Proteomes" id="UP000249091">
    <property type="component" value="Chromosome 1"/>
</dbReference>
<dbReference type="KEGG" id="rcr:NCTC10994_01848"/>
<dbReference type="PANTHER" id="PTHR43157">
    <property type="entry name" value="PHOSPHATIDYLINOSITOL-GLYCAN BIOSYNTHESIS CLASS F PROTEIN-RELATED"/>
    <property type="match status" value="1"/>
</dbReference>
<dbReference type="STRING" id="1219011.GCA_001895045_02941"/>
<evidence type="ECO:0000256" key="2">
    <source>
        <dbReference type="RuleBase" id="RU000363"/>
    </source>
</evidence>
<dbReference type="Pfam" id="PF00106">
    <property type="entry name" value="adh_short"/>
    <property type="match status" value="1"/>
</dbReference>
<dbReference type="NCBIfam" id="NF004846">
    <property type="entry name" value="PRK06197.1"/>
    <property type="match status" value="1"/>
</dbReference>
<keyword evidence="4" id="KW-1185">Reference proteome</keyword>
<dbReference type="SUPFAM" id="SSF51735">
    <property type="entry name" value="NAD(P)-binding Rossmann-fold domains"/>
    <property type="match status" value="1"/>
</dbReference>
<dbReference type="Gene3D" id="3.40.50.720">
    <property type="entry name" value="NAD(P)-binding Rossmann-like Domain"/>
    <property type="match status" value="1"/>
</dbReference>
<sequence>MAAWTTNDIPDQSNRTVVVTGANSGLGAETARALARAGAQVVLACRDVAKGQEVADGIGENAQVRRLDLADLSSVREFAAGLAATHETIDVLVNNAGVMAVPFRRTADGFEMQIGTNHFGHFALTALLLGRITDRVVTVSSTMHRIGKIDLDDVNWERRRYERWPAYGQSKLANLLFAYELQRRLAAHGSPVKSIAVHPGYSSTNLQYRSESRYGKLVELVTPVIGQSAKMGALPSLYAATSPDAEPGGFYGPGGLFEMRGHPKKVSSNARSHDEYVASRLWELSERLCDVQTPLTST</sequence>
<protein>
    <submittedName>
        <fullName evidence="3">Short chain dehydrogenase</fullName>
        <ecNumber evidence="3">1.1.1.-</ecNumber>
    </submittedName>
</protein>
<name>A0A2X4TXA5_9NOCA</name>
<dbReference type="PRINTS" id="PR00081">
    <property type="entry name" value="GDHRDH"/>
</dbReference>
<keyword evidence="1 3" id="KW-0560">Oxidoreductase</keyword>
<evidence type="ECO:0000313" key="4">
    <source>
        <dbReference type="Proteomes" id="UP000249091"/>
    </source>
</evidence>
<dbReference type="InterPro" id="IPR002347">
    <property type="entry name" value="SDR_fam"/>
</dbReference>
<dbReference type="CDD" id="cd05327">
    <property type="entry name" value="retinol-DH_like_SDR_c_like"/>
    <property type="match status" value="1"/>
</dbReference>
<reference evidence="3 4" key="1">
    <citation type="submission" date="2018-06" db="EMBL/GenBank/DDBJ databases">
        <authorList>
            <consortium name="Pathogen Informatics"/>
            <person name="Doyle S."/>
        </authorList>
    </citation>
    <scope>NUCLEOTIDE SEQUENCE [LARGE SCALE GENOMIC DNA]</scope>
    <source>
        <strain evidence="3 4">NCTC10994</strain>
    </source>
</reference>
<dbReference type="PANTHER" id="PTHR43157:SF64">
    <property type="entry name" value="RETINOL DEHYDROGENASE 14"/>
    <property type="match status" value="1"/>
</dbReference>
<evidence type="ECO:0000313" key="3">
    <source>
        <dbReference type="EMBL" id="SQI31009.1"/>
    </source>
</evidence>
<proteinExistence type="inferred from homology"/>
<dbReference type="EMBL" id="LS483468">
    <property type="protein sequence ID" value="SQI31009.1"/>
    <property type="molecule type" value="Genomic_DNA"/>
</dbReference>
<dbReference type="PRINTS" id="PR00080">
    <property type="entry name" value="SDRFAMILY"/>
</dbReference>
<gene>
    <name evidence="3" type="primary">ydfG_2</name>
    <name evidence="3" type="ORF">NCTC10994_01848</name>
</gene>
<dbReference type="AlphaFoldDB" id="A0A2X4TXA5"/>
<dbReference type="RefSeq" id="WP_072701795.1">
    <property type="nucleotide sequence ID" value="NZ_JAFBBL010000001.1"/>
</dbReference>